<dbReference type="KEGG" id="tre:TRIREDRAFT_120747"/>
<accession>G0RD29</accession>
<evidence type="ECO:0000256" key="2">
    <source>
        <dbReference type="SAM" id="Phobius"/>
    </source>
</evidence>
<gene>
    <name evidence="3" type="ORF">TRIREDRAFT_120747</name>
</gene>
<dbReference type="Proteomes" id="UP000008984">
    <property type="component" value="Unassembled WGS sequence"/>
</dbReference>
<dbReference type="VEuPathDB" id="FungiDB:TRIREDRAFT_120747"/>
<dbReference type="AlphaFoldDB" id="G0RD29"/>
<dbReference type="EMBL" id="GL985059">
    <property type="protein sequence ID" value="EGR50904.1"/>
    <property type="molecule type" value="Genomic_DNA"/>
</dbReference>
<dbReference type="PANTHER" id="PTHR40619:SF3">
    <property type="entry name" value="FUNGAL STAND N-TERMINAL GOODBYE DOMAIN-CONTAINING PROTEIN"/>
    <property type="match status" value="1"/>
</dbReference>
<sequence length="776" mass="87962">MASESSSMIPPIHLQPPSVDFIDNQLPQHHGVFRNTNAHFDHMLQRYVSDTTSSNDQALVESDANGEATNELAPLCQMGDVGDPEKFWGLVFTDAMTAFVTKYPNEPDGISKLGYSIRSQTTWKGINDQLHKARQVYDGSQKQFRGWCKRTMRKIGDNAAEPATNIISLIPNIEYVSPVLGAVQLLLNAYKVASEVREKVTSSFDETEVQELFNNAEVYIITFPDSSRIKDSTIALVVAVMKAIEDAIGFFLSKQKVQQFQMDTKQDSKQTKVVLNDIHQFSAEACNNVLIMLNDAEENKKRQMQILANQENILNRLAIMEEISRASTPVPPDPSITWQSQHIASFNSQFQLYAAPPVHYHTYFQPIQQPVIMQKGQIAWFDALADPNYPRPISPQRRIVNSSSILEILIIPLNLDSVDLQTVKDYSYRLPRKYHARAVQVTQTREFRQWIVTPTSTRLLIHGDFSPHGLDSHRVSPLSFFCFLLVHMLRARERYITLVFFCGFHVEEEDGNPAFILREAAHTSTIGTALRYDPQTNVTRGVLQFSTSKFQHQLHSKLEVPRRMLEERAEFVLSNIECAAVYDGLKERMEAQQTVLFNLLAQSDNRINIGLAQDSKEMAIASKQDSSAMKIIALLTTFFLPGTFIASFFAMPLFDWSAPTLSRVTNRHFWVYWAVTGPLTLAIMVGVMVWALWHNRYVERLQKTARESVGKRAAGDNGQNTDDSQKSGSEEDEGQNTDTEQSPERDAEKTGFRQKYSLRGLLHRQKRQSATAEAEP</sequence>
<keyword evidence="2" id="KW-0472">Membrane</keyword>
<dbReference type="OrthoDB" id="5419927at2759"/>
<organism evidence="4">
    <name type="scientific">Hypocrea jecorina (strain QM6a)</name>
    <name type="common">Trichoderma reesei</name>
    <dbReference type="NCBI Taxonomy" id="431241"/>
    <lineage>
        <taxon>Eukaryota</taxon>
        <taxon>Fungi</taxon>
        <taxon>Dikarya</taxon>
        <taxon>Ascomycota</taxon>
        <taxon>Pezizomycotina</taxon>
        <taxon>Sordariomycetes</taxon>
        <taxon>Hypocreomycetidae</taxon>
        <taxon>Hypocreales</taxon>
        <taxon>Hypocreaceae</taxon>
        <taxon>Trichoderma</taxon>
    </lineage>
</organism>
<feature type="transmembrane region" description="Helical" evidence="2">
    <location>
        <begin position="631"/>
        <end position="650"/>
    </location>
</feature>
<keyword evidence="2" id="KW-0812">Transmembrane</keyword>
<evidence type="ECO:0000313" key="4">
    <source>
        <dbReference type="Proteomes" id="UP000008984"/>
    </source>
</evidence>
<name>G0RD29_HYPJQ</name>
<protein>
    <submittedName>
        <fullName evidence="3">Predicted protein</fullName>
    </submittedName>
</protein>
<dbReference type="eggNOG" id="ENOG502SHRF">
    <property type="taxonomic scope" value="Eukaryota"/>
</dbReference>
<dbReference type="Gene3D" id="1.20.58.340">
    <property type="entry name" value="Magnesium transport protein CorA, transmembrane region"/>
    <property type="match status" value="1"/>
</dbReference>
<proteinExistence type="predicted"/>
<evidence type="ECO:0000256" key="1">
    <source>
        <dbReference type="SAM" id="MobiDB-lite"/>
    </source>
</evidence>
<keyword evidence="2" id="KW-1133">Transmembrane helix</keyword>
<feature type="region of interest" description="Disordered" evidence="1">
    <location>
        <begin position="707"/>
        <end position="776"/>
    </location>
</feature>
<keyword evidence="4" id="KW-1185">Reference proteome</keyword>
<dbReference type="RefSeq" id="XP_006963435.1">
    <property type="nucleotide sequence ID" value="XM_006963373.1"/>
</dbReference>
<feature type="transmembrane region" description="Helical" evidence="2">
    <location>
        <begin position="670"/>
        <end position="693"/>
    </location>
</feature>
<feature type="compositionally biased region" description="Basic and acidic residues" evidence="1">
    <location>
        <begin position="742"/>
        <end position="751"/>
    </location>
</feature>
<reference evidence="3 4" key="1">
    <citation type="journal article" date="2008" name="Nat. Biotechnol.">
        <title>Genome sequencing and analysis of the biomass-degrading fungus Trichoderma reesei (syn. Hypocrea jecorina).</title>
        <authorList>
            <person name="Martinez D."/>
            <person name="Berka R.M."/>
            <person name="Henrissat B."/>
            <person name="Saloheimo M."/>
            <person name="Arvas M."/>
            <person name="Baker S.E."/>
            <person name="Chapman J."/>
            <person name="Chertkov O."/>
            <person name="Coutinho P.M."/>
            <person name="Cullen D."/>
            <person name="Danchin E.G."/>
            <person name="Grigoriev I.V."/>
            <person name="Harris P."/>
            <person name="Jackson M."/>
            <person name="Kubicek C.P."/>
            <person name="Han C.S."/>
            <person name="Ho I."/>
            <person name="Larrondo L.F."/>
            <person name="de Leon A.L."/>
            <person name="Magnuson J.K."/>
            <person name="Merino S."/>
            <person name="Misra M."/>
            <person name="Nelson B."/>
            <person name="Putnam N."/>
            <person name="Robbertse B."/>
            <person name="Salamov A.A."/>
            <person name="Schmoll M."/>
            <person name="Terry A."/>
            <person name="Thayer N."/>
            <person name="Westerholm-Parvinen A."/>
            <person name="Schoch C.L."/>
            <person name="Yao J."/>
            <person name="Barabote R."/>
            <person name="Nelson M.A."/>
            <person name="Detter C."/>
            <person name="Bruce D."/>
            <person name="Kuske C.R."/>
            <person name="Xie G."/>
            <person name="Richardson P."/>
            <person name="Rokhsar D.S."/>
            <person name="Lucas S.M."/>
            <person name="Rubin E.M."/>
            <person name="Dunn-Coleman N."/>
            <person name="Ward M."/>
            <person name="Brettin T.S."/>
        </authorList>
    </citation>
    <scope>NUCLEOTIDE SEQUENCE [LARGE SCALE GENOMIC DNA]</scope>
    <source>
        <strain evidence="3 4">QM6a</strain>
    </source>
</reference>
<dbReference type="GeneID" id="18482946"/>
<dbReference type="PANTHER" id="PTHR40619">
    <property type="entry name" value="FUNGAL STAND N-TERMINAL GOODBYE DOMAIN-CONTAINING PROTEIN"/>
    <property type="match status" value="1"/>
</dbReference>
<evidence type="ECO:0000313" key="3">
    <source>
        <dbReference type="EMBL" id="EGR50904.1"/>
    </source>
</evidence>
<dbReference type="HOGENOM" id="CLU_360575_0_0_1"/>